<dbReference type="AlphaFoldDB" id="A0A6A6X0Q8"/>
<dbReference type="SUPFAM" id="SSF48403">
    <property type="entry name" value="Ankyrin repeat"/>
    <property type="match status" value="1"/>
</dbReference>
<dbReference type="InterPro" id="IPR036770">
    <property type="entry name" value="Ankyrin_rpt-contain_sf"/>
</dbReference>
<dbReference type="Gene3D" id="1.25.40.20">
    <property type="entry name" value="Ankyrin repeat-containing domain"/>
    <property type="match status" value="1"/>
</dbReference>
<dbReference type="PROSITE" id="PS50297">
    <property type="entry name" value="ANK_REP_REGION"/>
    <property type="match status" value="1"/>
</dbReference>
<dbReference type="SMART" id="SM00248">
    <property type="entry name" value="ANK"/>
    <property type="match status" value="2"/>
</dbReference>
<evidence type="ECO:0000313" key="2">
    <source>
        <dbReference type="EMBL" id="KAF2789761.1"/>
    </source>
</evidence>
<keyword evidence="3" id="KW-1185">Reference proteome</keyword>
<sequence length="135" mass="14870">MLLEYVANVDGIHTTLSNANTSPAPSVHADFPEQTPLMYAIAANEPAVASLLIKHGADVNRGFISPLSIALRQDIRTEEDHGLVNLLIKKGSRTRGYDVLWESELDDTLGMHGSMNDLDCPECDMYKVSVQNMRD</sequence>
<reference evidence="2" key="1">
    <citation type="journal article" date="2020" name="Stud. Mycol.">
        <title>101 Dothideomycetes genomes: a test case for predicting lifestyles and emergence of pathogens.</title>
        <authorList>
            <person name="Haridas S."/>
            <person name="Albert R."/>
            <person name="Binder M."/>
            <person name="Bloem J."/>
            <person name="Labutti K."/>
            <person name="Salamov A."/>
            <person name="Andreopoulos B."/>
            <person name="Baker S."/>
            <person name="Barry K."/>
            <person name="Bills G."/>
            <person name="Bluhm B."/>
            <person name="Cannon C."/>
            <person name="Castanera R."/>
            <person name="Culley D."/>
            <person name="Daum C."/>
            <person name="Ezra D."/>
            <person name="Gonzalez J."/>
            <person name="Henrissat B."/>
            <person name="Kuo A."/>
            <person name="Liang C."/>
            <person name="Lipzen A."/>
            <person name="Lutzoni F."/>
            <person name="Magnuson J."/>
            <person name="Mondo S."/>
            <person name="Nolan M."/>
            <person name="Ohm R."/>
            <person name="Pangilinan J."/>
            <person name="Park H.-J."/>
            <person name="Ramirez L."/>
            <person name="Alfaro M."/>
            <person name="Sun H."/>
            <person name="Tritt A."/>
            <person name="Yoshinaga Y."/>
            <person name="Zwiers L.-H."/>
            <person name="Turgeon B."/>
            <person name="Goodwin S."/>
            <person name="Spatafora J."/>
            <person name="Crous P."/>
            <person name="Grigoriev I."/>
        </authorList>
    </citation>
    <scope>NUCLEOTIDE SEQUENCE</scope>
    <source>
        <strain evidence="2">CBS 109.77</strain>
    </source>
</reference>
<dbReference type="InterPro" id="IPR002110">
    <property type="entry name" value="Ankyrin_rpt"/>
</dbReference>
<gene>
    <name evidence="2" type="ORF">K505DRAFT_365325</name>
</gene>
<proteinExistence type="predicted"/>
<organism evidence="2 3">
    <name type="scientific">Melanomma pulvis-pyrius CBS 109.77</name>
    <dbReference type="NCBI Taxonomy" id="1314802"/>
    <lineage>
        <taxon>Eukaryota</taxon>
        <taxon>Fungi</taxon>
        <taxon>Dikarya</taxon>
        <taxon>Ascomycota</taxon>
        <taxon>Pezizomycotina</taxon>
        <taxon>Dothideomycetes</taxon>
        <taxon>Pleosporomycetidae</taxon>
        <taxon>Pleosporales</taxon>
        <taxon>Melanommataceae</taxon>
        <taxon>Melanomma</taxon>
    </lineage>
</organism>
<dbReference type="EMBL" id="MU002115">
    <property type="protein sequence ID" value="KAF2789761.1"/>
    <property type="molecule type" value="Genomic_DNA"/>
</dbReference>
<dbReference type="Pfam" id="PF00023">
    <property type="entry name" value="Ank"/>
    <property type="match status" value="1"/>
</dbReference>
<feature type="repeat" description="ANK" evidence="1">
    <location>
        <begin position="32"/>
        <end position="60"/>
    </location>
</feature>
<dbReference type="PROSITE" id="PS50088">
    <property type="entry name" value="ANK_REPEAT"/>
    <property type="match status" value="1"/>
</dbReference>
<evidence type="ECO:0000256" key="1">
    <source>
        <dbReference type="PROSITE-ProRule" id="PRU00023"/>
    </source>
</evidence>
<name>A0A6A6X0Q8_9PLEO</name>
<accession>A0A6A6X0Q8</accession>
<dbReference type="OrthoDB" id="7464126at2759"/>
<protein>
    <submittedName>
        <fullName evidence="2">Uncharacterized protein</fullName>
    </submittedName>
</protein>
<keyword evidence="1" id="KW-0040">ANK repeat</keyword>
<evidence type="ECO:0000313" key="3">
    <source>
        <dbReference type="Proteomes" id="UP000799757"/>
    </source>
</evidence>
<dbReference type="Proteomes" id="UP000799757">
    <property type="component" value="Unassembled WGS sequence"/>
</dbReference>